<name>W9ZBG7_FUSOX</name>
<dbReference type="EMBL" id="JH659377">
    <property type="protein sequence ID" value="EXK25952.1"/>
    <property type="molecule type" value="Genomic_DNA"/>
</dbReference>
<evidence type="ECO:0000313" key="2">
    <source>
        <dbReference type="EMBL" id="EXK25952.1"/>
    </source>
</evidence>
<organism evidence="2">
    <name type="scientific">Fusarium oxysporum f. sp. melonis 26406</name>
    <dbReference type="NCBI Taxonomy" id="1089452"/>
    <lineage>
        <taxon>Eukaryota</taxon>
        <taxon>Fungi</taxon>
        <taxon>Dikarya</taxon>
        <taxon>Ascomycota</taxon>
        <taxon>Pezizomycotina</taxon>
        <taxon>Sordariomycetes</taxon>
        <taxon>Hypocreomycetidae</taxon>
        <taxon>Hypocreales</taxon>
        <taxon>Nectriaceae</taxon>
        <taxon>Fusarium</taxon>
        <taxon>Fusarium oxysporum species complex</taxon>
    </lineage>
</organism>
<sequence length="78" mass="8780">MAYKEGDIKSPPIYLNSHEDEVKKLKKKLRNLGKQYNTLLDNAKNNAKIAQNRIKALEKKVADLAEIAELLGKTAENS</sequence>
<dbReference type="HOGENOM" id="CLU_2606141_0_0_1"/>
<reference evidence="2" key="2">
    <citation type="submission" date="2012-05" db="EMBL/GenBank/DDBJ databases">
        <title>Annotation of the Genome Sequence of Fusarium oxysporum f. sp. melonis 26406.</title>
        <authorList>
            <consortium name="The Broad Institute Genomics Platform"/>
            <person name="Ma L.-J."/>
            <person name="Corby-Kistler H."/>
            <person name="Broz K."/>
            <person name="Gale L.R."/>
            <person name="Jonkers W."/>
            <person name="O'Donnell K."/>
            <person name="Ploetz R."/>
            <person name="Steinberg C."/>
            <person name="Schwartz D.C."/>
            <person name="VanEtten H."/>
            <person name="Zhou S."/>
            <person name="Young S.K."/>
            <person name="Zeng Q."/>
            <person name="Gargeya S."/>
            <person name="Fitzgerald M."/>
            <person name="Abouelleil A."/>
            <person name="Alvarado L."/>
            <person name="Chapman S.B."/>
            <person name="Gainer-Dewar J."/>
            <person name="Goldberg J."/>
            <person name="Griggs A."/>
            <person name="Gujja S."/>
            <person name="Hansen M."/>
            <person name="Howarth C."/>
            <person name="Imamovic A."/>
            <person name="Ireland A."/>
            <person name="Larimer J."/>
            <person name="McCowan C."/>
            <person name="Murphy C."/>
            <person name="Pearson M."/>
            <person name="Poon T.W."/>
            <person name="Priest M."/>
            <person name="Roberts A."/>
            <person name="Saif S."/>
            <person name="Shea T."/>
            <person name="Sykes S."/>
            <person name="Wortman J."/>
            <person name="Nusbaum C."/>
            <person name="Birren B."/>
        </authorList>
    </citation>
    <scope>NUCLEOTIDE SEQUENCE</scope>
    <source>
        <strain evidence="2">26406</strain>
    </source>
</reference>
<dbReference type="Proteomes" id="UP000030703">
    <property type="component" value="Unassembled WGS sequence"/>
</dbReference>
<protein>
    <submittedName>
        <fullName evidence="2">Uncharacterized protein</fullName>
    </submittedName>
</protein>
<dbReference type="VEuPathDB" id="FungiDB:FOMG_17432"/>
<reference evidence="2" key="1">
    <citation type="submission" date="2012-04" db="EMBL/GenBank/DDBJ databases">
        <title>The Genome Sequence of Fusarium oxysporum melonis.</title>
        <authorList>
            <consortium name="The Broad Institute Genome Sequencing Platform"/>
            <person name="Ma L.-J."/>
            <person name="Gale L.R."/>
            <person name="Schwartz D.C."/>
            <person name="Zhou S."/>
            <person name="Corby-Kistler H."/>
            <person name="Young S.K."/>
            <person name="Zeng Q."/>
            <person name="Gargeya S."/>
            <person name="Fitzgerald M."/>
            <person name="Haas B."/>
            <person name="Abouelleil A."/>
            <person name="Alvarado L."/>
            <person name="Arachchi H.M."/>
            <person name="Berlin A."/>
            <person name="Brown A."/>
            <person name="Chapman S.B."/>
            <person name="Chen Z."/>
            <person name="Dunbar C."/>
            <person name="Freedman E."/>
            <person name="Gearin G."/>
            <person name="Goldberg J."/>
            <person name="Griggs A."/>
            <person name="Gujja S."/>
            <person name="Heiman D."/>
            <person name="Howarth C."/>
            <person name="Larson L."/>
            <person name="Lui A."/>
            <person name="MacDonald P.J.P."/>
            <person name="Montmayeur A."/>
            <person name="Murphy C."/>
            <person name="Neiman D."/>
            <person name="Pearson M."/>
            <person name="Priest M."/>
            <person name="Roberts A."/>
            <person name="Saif S."/>
            <person name="Shea T."/>
            <person name="Shenoy N."/>
            <person name="Sisk P."/>
            <person name="Stolte C."/>
            <person name="Sykes S."/>
            <person name="Wortman J."/>
            <person name="Nusbaum C."/>
            <person name="Birren B."/>
        </authorList>
    </citation>
    <scope>NUCLEOTIDE SEQUENCE</scope>
    <source>
        <strain evidence="2">26406</strain>
    </source>
</reference>
<dbReference type="AlphaFoldDB" id="W9ZBG7"/>
<proteinExistence type="predicted"/>
<gene>
    <name evidence="2" type="ORF">FOMG_17432</name>
</gene>
<evidence type="ECO:0000256" key="1">
    <source>
        <dbReference type="SAM" id="Coils"/>
    </source>
</evidence>
<accession>W9ZBG7</accession>
<feature type="coiled-coil region" evidence="1">
    <location>
        <begin position="15"/>
        <end position="67"/>
    </location>
</feature>
<keyword evidence="1" id="KW-0175">Coiled coil</keyword>